<evidence type="ECO:0000313" key="3">
    <source>
        <dbReference type="Proteomes" id="UP000322144"/>
    </source>
</evidence>
<name>A0A5C1K6Y1_9CAUD</name>
<accession>A0A5C1K6Y1</accession>
<dbReference type="Proteomes" id="UP000322144">
    <property type="component" value="Segment"/>
</dbReference>
<dbReference type="InterPro" id="IPR041352">
    <property type="entry name" value="Mtd_N"/>
</dbReference>
<proteinExistence type="predicted"/>
<protein>
    <submittedName>
        <fullName evidence="2">Tail assembly protein</fullName>
    </submittedName>
</protein>
<dbReference type="RefSeq" id="YP_010660909.1">
    <property type="nucleotide sequence ID" value="NC_070882.1"/>
</dbReference>
<feature type="domain" description="Major tropism determinant N-terminal" evidence="1">
    <location>
        <begin position="199"/>
        <end position="234"/>
    </location>
</feature>
<organism evidence="2 3">
    <name type="scientific">Pseudomonas phage vB_PaeM_PS119XW</name>
    <dbReference type="NCBI Taxonomy" id="2601632"/>
    <lineage>
        <taxon>Viruses</taxon>
        <taxon>Duplodnaviria</taxon>
        <taxon>Heunggongvirae</taxon>
        <taxon>Uroviricota</taxon>
        <taxon>Caudoviricetes</taxon>
        <taxon>Chimalliviridae</taxon>
        <taxon>Pawinskivirus</taxon>
        <taxon>Pawinskivirus PS119XW</taxon>
    </lineage>
</organism>
<keyword evidence="3" id="KW-1185">Reference proteome</keyword>
<evidence type="ECO:0000259" key="1">
    <source>
        <dbReference type="Pfam" id="PF18454"/>
    </source>
</evidence>
<evidence type="ECO:0000313" key="2">
    <source>
        <dbReference type="EMBL" id="QEM41898.1"/>
    </source>
</evidence>
<reference evidence="2 3" key="1">
    <citation type="submission" date="2019-06" db="EMBL/GenBank/DDBJ databases">
        <title>A distant relative of Phikzvirus genus phages from a therapeutic phage collection.</title>
        <authorList>
            <person name="Hejnowicz M.S."/>
            <person name="Dabrowski K."/>
            <person name="Gawor J."/>
            <person name="Weber-Dabrowska B."/>
            <person name="Gromadka R."/>
            <person name="Lobocka M.B."/>
        </authorList>
    </citation>
    <scope>NUCLEOTIDE SEQUENCE [LARGE SCALE GENOMIC DNA]</scope>
</reference>
<dbReference type="KEGG" id="vg:77936919"/>
<dbReference type="EMBL" id="MN103543">
    <property type="protein sequence ID" value="QEM41898.1"/>
    <property type="molecule type" value="Genomic_DNA"/>
</dbReference>
<dbReference type="GeneID" id="77936919"/>
<dbReference type="Gene3D" id="2.10.10.30">
    <property type="match status" value="1"/>
</dbReference>
<dbReference type="Pfam" id="PF18454">
    <property type="entry name" value="Mtd_N"/>
    <property type="match status" value="1"/>
</dbReference>
<sequence>MMAEEKKKVSELDFLSGLTGQEFVEVVARDTEGSYKNYRVLADKLRVGASAFDGAVKAGFVGTEEEWLETLVGKSAYQIAVDQGYEGTEEQWVSATNPLFEILPENAGMVLTVNELGLPEWKVIDLSFANLDKVDNTADADKPISRQQKKELDRKLYIKDAPSAVMSTLQQIGVVVSEDGKEVSFDEGRATEVSELLLQHRRGSALEAAAWTGKEGTFFVDLENKKLYVHDGVTVGGAQIGGLTAAEVQVIIDAGIAIDKVTGLVDALAKKADLDEDGKLKIEQLPELDIPTKVDEAAVIAGEDDTGFATAKGIHALLDAIGFTKDENGSWKLDPAVVA</sequence>